<evidence type="ECO:0000313" key="3">
    <source>
        <dbReference type="WBParaSite" id="jg23128"/>
    </source>
</evidence>
<dbReference type="GO" id="GO:0016491">
    <property type="term" value="F:oxidoreductase activity"/>
    <property type="evidence" value="ECO:0007669"/>
    <property type="project" value="InterPro"/>
</dbReference>
<dbReference type="Proteomes" id="UP000887574">
    <property type="component" value="Unplaced"/>
</dbReference>
<dbReference type="AlphaFoldDB" id="A0A915DSQ5"/>
<dbReference type="WBParaSite" id="jg23128">
    <property type="protein sequence ID" value="jg23128"/>
    <property type="gene ID" value="jg23128"/>
</dbReference>
<dbReference type="CDD" id="cd19071">
    <property type="entry name" value="AKR_AKR1-5-like"/>
    <property type="match status" value="1"/>
</dbReference>
<dbReference type="InterPro" id="IPR023210">
    <property type="entry name" value="NADP_OxRdtase_dom"/>
</dbReference>
<dbReference type="Gene3D" id="3.20.20.100">
    <property type="entry name" value="NADP-dependent oxidoreductase domain"/>
    <property type="match status" value="1"/>
</dbReference>
<accession>A0A915DSQ5</accession>
<dbReference type="InterPro" id="IPR020471">
    <property type="entry name" value="AKR"/>
</dbReference>
<dbReference type="PANTHER" id="PTHR43827:SF14">
    <property type="entry name" value="NADP-DEPENDENT OXIDOREDUCTASE DOMAIN-CONTAINING PROTEIN"/>
    <property type="match status" value="1"/>
</dbReference>
<dbReference type="PRINTS" id="PR00069">
    <property type="entry name" value="ALDKETRDTASE"/>
</dbReference>
<sequence>MGYKEGGALFPKEGDKMLFSDADYLDTWKAMEQKVKEGKIRSIGLSNFGIKQIQRVIDNCQIKPAALQVECHPYFQQNELVEFCNKNSIAVTAYSPLATLPCLSTSPLIQISSQILIQKGICVIPKSVSESRIKENKNIWDFTLTEEEMTKMKGWTAICVFLI</sequence>
<keyword evidence="2" id="KW-1185">Reference proteome</keyword>
<organism evidence="2 3">
    <name type="scientific">Ditylenchus dipsaci</name>
    <dbReference type="NCBI Taxonomy" id="166011"/>
    <lineage>
        <taxon>Eukaryota</taxon>
        <taxon>Metazoa</taxon>
        <taxon>Ecdysozoa</taxon>
        <taxon>Nematoda</taxon>
        <taxon>Chromadorea</taxon>
        <taxon>Rhabditida</taxon>
        <taxon>Tylenchina</taxon>
        <taxon>Tylenchomorpha</taxon>
        <taxon>Sphaerularioidea</taxon>
        <taxon>Anguinidae</taxon>
        <taxon>Anguininae</taxon>
        <taxon>Ditylenchus</taxon>
    </lineage>
</organism>
<dbReference type="InterPro" id="IPR036812">
    <property type="entry name" value="NAD(P)_OxRdtase_dom_sf"/>
</dbReference>
<feature type="domain" description="NADP-dependent oxidoreductase" evidence="1">
    <location>
        <begin position="21"/>
        <end position="99"/>
    </location>
</feature>
<protein>
    <submittedName>
        <fullName evidence="3">NADP-dependent oxidoreductase domain-containing protein</fullName>
    </submittedName>
</protein>
<dbReference type="InterPro" id="IPR018170">
    <property type="entry name" value="Aldo/ket_reductase_CS"/>
</dbReference>
<proteinExistence type="predicted"/>
<dbReference type="Pfam" id="PF00248">
    <property type="entry name" value="Aldo_ket_red"/>
    <property type="match status" value="1"/>
</dbReference>
<dbReference type="SUPFAM" id="SSF51430">
    <property type="entry name" value="NAD(P)-linked oxidoreductase"/>
    <property type="match status" value="1"/>
</dbReference>
<dbReference type="PROSITE" id="PS00063">
    <property type="entry name" value="ALDOKETO_REDUCTASE_3"/>
    <property type="match status" value="1"/>
</dbReference>
<name>A0A915DSQ5_9BILA</name>
<evidence type="ECO:0000259" key="1">
    <source>
        <dbReference type="Pfam" id="PF00248"/>
    </source>
</evidence>
<evidence type="ECO:0000313" key="2">
    <source>
        <dbReference type="Proteomes" id="UP000887574"/>
    </source>
</evidence>
<reference evidence="3" key="1">
    <citation type="submission" date="2022-11" db="UniProtKB">
        <authorList>
            <consortium name="WormBaseParasite"/>
        </authorList>
    </citation>
    <scope>IDENTIFICATION</scope>
</reference>
<dbReference type="PANTHER" id="PTHR43827">
    <property type="entry name" value="2,5-DIKETO-D-GLUCONIC ACID REDUCTASE"/>
    <property type="match status" value="1"/>
</dbReference>
<dbReference type="PROSITE" id="PS00062">
    <property type="entry name" value="ALDOKETO_REDUCTASE_2"/>
    <property type="match status" value="1"/>
</dbReference>